<reference evidence="1" key="1">
    <citation type="submission" date="2023-03" db="EMBL/GenBank/DDBJ databases">
        <title>Massive genome expansion in bonnet fungi (Mycena s.s.) driven by repeated elements and novel gene families across ecological guilds.</title>
        <authorList>
            <consortium name="Lawrence Berkeley National Laboratory"/>
            <person name="Harder C.B."/>
            <person name="Miyauchi S."/>
            <person name="Viragh M."/>
            <person name="Kuo A."/>
            <person name="Thoen E."/>
            <person name="Andreopoulos B."/>
            <person name="Lu D."/>
            <person name="Skrede I."/>
            <person name="Drula E."/>
            <person name="Henrissat B."/>
            <person name="Morin E."/>
            <person name="Kohler A."/>
            <person name="Barry K."/>
            <person name="LaButti K."/>
            <person name="Morin E."/>
            <person name="Salamov A."/>
            <person name="Lipzen A."/>
            <person name="Mereny Z."/>
            <person name="Hegedus B."/>
            <person name="Baldrian P."/>
            <person name="Stursova M."/>
            <person name="Weitz H."/>
            <person name="Taylor A."/>
            <person name="Grigoriev I.V."/>
            <person name="Nagy L.G."/>
            <person name="Martin F."/>
            <person name="Kauserud H."/>
        </authorList>
    </citation>
    <scope>NUCLEOTIDE SEQUENCE</scope>
    <source>
        <strain evidence="1">CBHHK200</strain>
    </source>
</reference>
<name>A0AAD6SQK1_9AGAR</name>
<evidence type="ECO:0000313" key="2">
    <source>
        <dbReference type="Proteomes" id="UP001218188"/>
    </source>
</evidence>
<proteinExistence type="predicted"/>
<sequence length="144" mass="15886">MFVEGSVVAAAGMALMEVEALPEETARHFECDPTTGQMLWFPGPPMHVARAPPPRHRLEYLHFLAKKYGPELDLKPASDAKISNASGIKMLNEGTTGEAALDETDANVKTQHAAAEEYMSASERITQIFVRLNQHSLELREPLD</sequence>
<dbReference type="EMBL" id="JARJCM010000077">
    <property type="protein sequence ID" value="KAJ7031919.1"/>
    <property type="molecule type" value="Genomic_DNA"/>
</dbReference>
<dbReference type="Proteomes" id="UP001218188">
    <property type="component" value="Unassembled WGS sequence"/>
</dbReference>
<keyword evidence="2" id="KW-1185">Reference proteome</keyword>
<organism evidence="1 2">
    <name type="scientific">Mycena alexandri</name>
    <dbReference type="NCBI Taxonomy" id="1745969"/>
    <lineage>
        <taxon>Eukaryota</taxon>
        <taxon>Fungi</taxon>
        <taxon>Dikarya</taxon>
        <taxon>Basidiomycota</taxon>
        <taxon>Agaricomycotina</taxon>
        <taxon>Agaricomycetes</taxon>
        <taxon>Agaricomycetidae</taxon>
        <taxon>Agaricales</taxon>
        <taxon>Marasmiineae</taxon>
        <taxon>Mycenaceae</taxon>
        <taxon>Mycena</taxon>
    </lineage>
</organism>
<evidence type="ECO:0000313" key="1">
    <source>
        <dbReference type="EMBL" id="KAJ7031919.1"/>
    </source>
</evidence>
<feature type="non-terminal residue" evidence="1">
    <location>
        <position position="144"/>
    </location>
</feature>
<gene>
    <name evidence="1" type="ORF">C8F04DRAFT_1108615</name>
</gene>
<protein>
    <submittedName>
        <fullName evidence="1">Uncharacterized protein</fullName>
    </submittedName>
</protein>
<accession>A0AAD6SQK1</accession>
<comment type="caution">
    <text evidence="1">The sequence shown here is derived from an EMBL/GenBank/DDBJ whole genome shotgun (WGS) entry which is preliminary data.</text>
</comment>
<dbReference type="AlphaFoldDB" id="A0AAD6SQK1"/>